<proteinExistence type="predicted"/>
<dbReference type="EMBL" id="JAUTXU010000033">
    <property type="protein sequence ID" value="KAK3718177.1"/>
    <property type="molecule type" value="Genomic_DNA"/>
</dbReference>
<dbReference type="Proteomes" id="UP001281147">
    <property type="component" value="Unassembled WGS sequence"/>
</dbReference>
<accession>A0ACC3NKY9</accession>
<evidence type="ECO:0000313" key="1">
    <source>
        <dbReference type="EMBL" id="KAK3718177.1"/>
    </source>
</evidence>
<reference evidence="1" key="1">
    <citation type="submission" date="2023-07" db="EMBL/GenBank/DDBJ databases">
        <title>Black Yeasts Isolated from many extreme environments.</title>
        <authorList>
            <person name="Coleine C."/>
            <person name="Stajich J.E."/>
            <person name="Selbmann L."/>
        </authorList>
    </citation>
    <scope>NUCLEOTIDE SEQUENCE</scope>
    <source>
        <strain evidence="1">CCFEE 5714</strain>
    </source>
</reference>
<comment type="caution">
    <text evidence="1">The sequence shown here is derived from an EMBL/GenBank/DDBJ whole genome shotgun (WGS) entry which is preliminary data.</text>
</comment>
<evidence type="ECO:0000313" key="2">
    <source>
        <dbReference type="Proteomes" id="UP001281147"/>
    </source>
</evidence>
<protein>
    <submittedName>
        <fullName evidence="1">Uncharacterized protein</fullName>
    </submittedName>
</protein>
<organism evidence="1 2">
    <name type="scientific">Vermiconidia calcicola</name>
    <dbReference type="NCBI Taxonomy" id="1690605"/>
    <lineage>
        <taxon>Eukaryota</taxon>
        <taxon>Fungi</taxon>
        <taxon>Dikarya</taxon>
        <taxon>Ascomycota</taxon>
        <taxon>Pezizomycotina</taxon>
        <taxon>Dothideomycetes</taxon>
        <taxon>Dothideomycetidae</taxon>
        <taxon>Mycosphaerellales</taxon>
        <taxon>Extremaceae</taxon>
        <taxon>Vermiconidia</taxon>
    </lineage>
</organism>
<keyword evidence="2" id="KW-1185">Reference proteome</keyword>
<sequence>MARPWKAHQFILFGDSITQQSFSQHGPVKGTSPQTPGAGFFGPALTDAYVRKLDIINRGMSGYSTNQALRILPQAIPSPEHAGVRFLTIFFGANDARLPNTPSDPQQHVPLDKFKENLRRIATHQCVKAHKDVRIILITPPPVEERVNIKADEAKFPGLGPLFRRSVAETARYAQAVRNLGQELGLPVLDIWSAMMKQASYNGSGLEDEALVGSRDAPESKVLQDFLHDGLHFSRSAYVLLYKELMELIEQTWPDQMPDQLPFVLPRWDDEEVWQNENAFDAQNKL</sequence>
<name>A0ACC3NKY9_9PEZI</name>
<gene>
    <name evidence="1" type="ORF">LTR37_005292</name>
</gene>